<dbReference type="STRING" id="1314674.A0A0D7B481"/>
<reference evidence="7 8" key="1">
    <citation type="journal article" date="2015" name="Fungal Genet. Biol.">
        <title>Evolution of novel wood decay mechanisms in Agaricales revealed by the genome sequences of Fistulina hepatica and Cylindrobasidium torrendii.</title>
        <authorList>
            <person name="Floudas D."/>
            <person name="Held B.W."/>
            <person name="Riley R."/>
            <person name="Nagy L.G."/>
            <person name="Koehler G."/>
            <person name="Ransdell A.S."/>
            <person name="Younus H."/>
            <person name="Chow J."/>
            <person name="Chiniquy J."/>
            <person name="Lipzen A."/>
            <person name="Tritt A."/>
            <person name="Sun H."/>
            <person name="Haridas S."/>
            <person name="LaButti K."/>
            <person name="Ohm R.A."/>
            <person name="Kues U."/>
            <person name="Blanchette R.A."/>
            <person name="Grigoriev I.V."/>
            <person name="Minto R.E."/>
            <person name="Hibbett D.S."/>
        </authorList>
    </citation>
    <scope>NUCLEOTIDE SEQUENCE [LARGE SCALE GENOMIC DNA]</scope>
    <source>
        <strain evidence="7 8">FP15055 ss-10</strain>
    </source>
</reference>
<evidence type="ECO:0000313" key="7">
    <source>
        <dbReference type="EMBL" id="KIY65378.1"/>
    </source>
</evidence>
<gene>
    <name evidence="7" type="ORF">CYLTODRAFT_424381</name>
</gene>
<keyword evidence="4" id="KW-0560">Oxidoreductase</keyword>
<dbReference type="EMBL" id="KN880592">
    <property type="protein sequence ID" value="KIY65378.1"/>
    <property type="molecule type" value="Genomic_DNA"/>
</dbReference>
<dbReference type="InterPro" id="IPR001155">
    <property type="entry name" value="OxRdtase_FMN_N"/>
</dbReference>
<dbReference type="OrthoDB" id="1663137at2759"/>
<sequence>MEKSLALESVTLPYSHVALPNRIIKAAMYEHLAHILGGPPNEHHFEVYREWNKYDWGALITGNVQTSPTHLTLGRDMVSPSSLSEEDLLPYRTLRNSMKERIAIVQLSHTGRQAANLIGGRFPGHPPLAPSAVRVKGKNETAGSDFIHSIIFQNPKAMNIEDIDIVYAGFVQAAKAMHLTGFDGVQLHMAHGYLLSEFLSPATNLRTDEYSCATPENALRLLHKIVTTLRAELPHQFIVAVKFSTENTTPAEESRALDYIRTMVSWELLDFVEISGGDYTNPEFMTKTPSKSARQALFASFSRKAKAVVDESSASIKPLIMLTGGINSAALCHSALSHNDADLVGIGRCAVLSPDFPNQVEQRSLDDAQPIGDAPASTDSYIFNNLLPRVNLLGAGTSMAWYGGLIRRLSQHNAKRPGTGLAAVWDMWSWWAPERPTIVRRGLAFLGLLVFVISLVLKLR</sequence>
<evidence type="ECO:0000256" key="2">
    <source>
        <dbReference type="ARBA" id="ARBA00022630"/>
    </source>
</evidence>
<accession>A0A0D7B481</accession>
<keyword evidence="3" id="KW-0288">FMN</keyword>
<keyword evidence="5" id="KW-0472">Membrane</keyword>
<organism evidence="7 8">
    <name type="scientific">Cylindrobasidium torrendii FP15055 ss-10</name>
    <dbReference type="NCBI Taxonomy" id="1314674"/>
    <lineage>
        <taxon>Eukaryota</taxon>
        <taxon>Fungi</taxon>
        <taxon>Dikarya</taxon>
        <taxon>Basidiomycota</taxon>
        <taxon>Agaricomycotina</taxon>
        <taxon>Agaricomycetes</taxon>
        <taxon>Agaricomycetidae</taxon>
        <taxon>Agaricales</taxon>
        <taxon>Marasmiineae</taxon>
        <taxon>Physalacriaceae</taxon>
        <taxon>Cylindrobasidium</taxon>
    </lineage>
</organism>
<keyword evidence="5" id="KW-0812">Transmembrane</keyword>
<proteinExistence type="inferred from homology"/>
<evidence type="ECO:0000256" key="1">
    <source>
        <dbReference type="ARBA" id="ARBA00005979"/>
    </source>
</evidence>
<dbReference type="InterPro" id="IPR013785">
    <property type="entry name" value="Aldolase_TIM"/>
</dbReference>
<evidence type="ECO:0000259" key="6">
    <source>
        <dbReference type="Pfam" id="PF00724"/>
    </source>
</evidence>
<feature type="domain" description="NADH:flavin oxidoreductase/NADH oxidase N-terminal" evidence="6">
    <location>
        <begin position="17"/>
        <end position="363"/>
    </location>
</feature>
<dbReference type="PANTHER" id="PTHR43656:SF2">
    <property type="entry name" value="BINDING OXIDOREDUCTASE, PUTATIVE (AFU_ORTHOLOGUE AFUA_2G08260)-RELATED"/>
    <property type="match status" value="1"/>
</dbReference>
<dbReference type="InterPro" id="IPR051799">
    <property type="entry name" value="NADH_flavin_oxidoreductase"/>
</dbReference>
<evidence type="ECO:0000313" key="8">
    <source>
        <dbReference type="Proteomes" id="UP000054007"/>
    </source>
</evidence>
<dbReference type="AlphaFoldDB" id="A0A0D7B481"/>
<dbReference type="Pfam" id="PF00724">
    <property type="entry name" value="Oxidored_FMN"/>
    <property type="match status" value="1"/>
</dbReference>
<keyword evidence="5" id="KW-1133">Transmembrane helix</keyword>
<comment type="similarity">
    <text evidence="1">Belongs to the NADH:flavin oxidoreductase/NADH oxidase family.</text>
</comment>
<feature type="transmembrane region" description="Helical" evidence="5">
    <location>
        <begin position="442"/>
        <end position="459"/>
    </location>
</feature>
<evidence type="ECO:0000256" key="3">
    <source>
        <dbReference type="ARBA" id="ARBA00022643"/>
    </source>
</evidence>
<keyword evidence="2" id="KW-0285">Flavoprotein</keyword>
<protein>
    <submittedName>
        <fullName evidence="7">FMN-linked oxidoreductase</fullName>
    </submittedName>
</protein>
<dbReference type="Proteomes" id="UP000054007">
    <property type="component" value="Unassembled WGS sequence"/>
</dbReference>
<dbReference type="Gene3D" id="3.20.20.70">
    <property type="entry name" value="Aldolase class I"/>
    <property type="match status" value="1"/>
</dbReference>
<dbReference type="GO" id="GO:0016491">
    <property type="term" value="F:oxidoreductase activity"/>
    <property type="evidence" value="ECO:0007669"/>
    <property type="project" value="UniProtKB-KW"/>
</dbReference>
<name>A0A0D7B481_9AGAR</name>
<dbReference type="SUPFAM" id="SSF51395">
    <property type="entry name" value="FMN-linked oxidoreductases"/>
    <property type="match status" value="1"/>
</dbReference>
<dbReference type="GO" id="GO:0010181">
    <property type="term" value="F:FMN binding"/>
    <property type="evidence" value="ECO:0007669"/>
    <property type="project" value="InterPro"/>
</dbReference>
<dbReference type="PANTHER" id="PTHR43656">
    <property type="entry name" value="BINDING OXIDOREDUCTASE, PUTATIVE (AFU_ORTHOLOGUE AFUA_2G08260)-RELATED"/>
    <property type="match status" value="1"/>
</dbReference>
<evidence type="ECO:0000256" key="5">
    <source>
        <dbReference type="SAM" id="Phobius"/>
    </source>
</evidence>
<keyword evidence="8" id="KW-1185">Reference proteome</keyword>
<evidence type="ECO:0000256" key="4">
    <source>
        <dbReference type="ARBA" id="ARBA00023002"/>
    </source>
</evidence>